<dbReference type="Pfam" id="PF01272">
    <property type="entry name" value="GreA_GreB"/>
    <property type="match status" value="1"/>
</dbReference>
<dbReference type="InterPro" id="IPR036953">
    <property type="entry name" value="GreA/GreB_C_sf"/>
</dbReference>
<gene>
    <name evidence="3" type="ORF">LZC94_16415</name>
</gene>
<dbReference type="Gene3D" id="3.10.50.30">
    <property type="entry name" value="Transcription elongation factor, GreA/GreB, C-terminal domain"/>
    <property type="match status" value="1"/>
</dbReference>
<evidence type="ECO:0000256" key="1">
    <source>
        <dbReference type="SAM" id="MobiDB-lite"/>
    </source>
</evidence>
<keyword evidence="4" id="KW-1185">Reference proteome</keyword>
<evidence type="ECO:0000313" key="3">
    <source>
        <dbReference type="EMBL" id="WXB18808.1"/>
    </source>
</evidence>
<accession>A0ABZ2M8G5</accession>
<reference evidence="3 4" key="1">
    <citation type="submission" date="2021-12" db="EMBL/GenBank/DDBJ databases">
        <title>Discovery of the Pendulisporaceae a myxobacterial family with distinct sporulation behavior and unique specialized metabolism.</title>
        <authorList>
            <person name="Garcia R."/>
            <person name="Popoff A."/>
            <person name="Bader C.D."/>
            <person name="Loehr J."/>
            <person name="Walesch S."/>
            <person name="Walt C."/>
            <person name="Boldt J."/>
            <person name="Bunk B."/>
            <person name="Haeckl F.J.F.P.J."/>
            <person name="Gunesch A.P."/>
            <person name="Birkelbach J."/>
            <person name="Nuebel U."/>
            <person name="Pietschmann T."/>
            <person name="Bach T."/>
            <person name="Mueller R."/>
        </authorList>
    </citation>
    <scope>NUCLEOTIDE SEQUENCE [LARGE SCALE GENOMIC DNA]</scope>
    <source>
        <strain evidence="3 4">MSr11954</strain>
    </source>
</reference>
<proteinExistence type="predicted"/>
<dbReference type="PIRSF" id="PIRSF006092">
    <property type="entry name" value="GreA_GreB"/>
    <property type="match status" value="1"/>
</dbReference>
<evidence type="ECO:0000259" key="2">
    <source>
        <dbReference type="Pfam" id="PF01272"/>
    </source>
</evidence>
<dbReference type="SUPFAM" id="SSF54534">
    <property type="entry name" value="FKBP-like"/>
    <property type="match status" value="1"/>
</dbReference>
<evidence type="ECO:0000313" key="4">
    <source>
        <dbReference type="Proteomes" id="UP001370348"/>
    </source>
</evidence>
<feature type="domain" description="Transcription elongation factor GreA/GreB C-terminal" evidence="2">
    <location>
        <begin position="86"/>
        <end position="154"/>
    </location>
</feature>
<sequence>MTTDSLKVRLLDSLRAELTRELESSRRRAHDAAVAATHEENRPENDKDMRSTEASYVARGQAERVREVEHALARLANMPVRDLEQGDAIVVSAIVKVRHDGSETTYFVVPAAGGVRLRDGDVEVQTLATSSPLGAALLGLSEGDEAEVSTPHGKGGLTRLFEVVQVR</sequence>
<protein>
    <submittedName>
        <fullName evidence="3">GreA/GreB family elongation factor</fullName>
    </submittedName>
</protein>
<dbReference type="EMBL" id="CP089984">
    <property type="protein sequence ID" value="WXB18808.1"/>
    <property type="molecule type" value="Genomic_DNA"/>
</dbReference>
<dbReference type="GO" id="GO:0003746">
    <property type="term" value="F:translation elongation factor activity"/>
    <property type="evidence" value="ECO:0007669"/>
    <property type="project" value="UniProtKB-KW"/>
</dbReference>
<keyword evidence="3" id="KW-0648">Protein biosynthesis</keyword>
<organism evidence="3 4">
    <name type="scientific">Pendulispora albinea</name>
    <dbReference type="NCBI Taxonomy" id="2741071"/>
    <lineage>
        <taxon>Bacteria</taxon>
        <taxon>Pseudomonadati</taxon>
        <taxon>Myxococcota</taxon>
        <taxon>Myxococcia</taxon>
        <taxon>Myxococcales</taxon>
        <taxon>Sorangiineae</taxon>
        <taxon>Pendulisporaceae</taxon>
        <taxon>Pendulispora</taxon>
    </lineage>
</organism>
<dbReference type="InterPro" id="IPR023459">
    <property type="entry name" value="Tscrpt_elong_fac_GreA/B_fam"/>
</dbReference>
<dbReference type="Proteomes" id="UP001370348">
    <property type="component" value="Chromosome"/>
</dbReference>
<keyword evidence="3" id="KW-0251">Elongation factor</keyword>
<feature type="region of interest" description="Disordered" evidence="1">
    <location>
        <begin position="21"/>
        <end position="51"/>
    </location>
</feature>
<dbReference type="InterPro" id="IPR001437">
    <property type="entry name" value="Tscrpt_elong_fac_GreA/B_C"/>
</dbReference>
<name>A0ABZ2M8G5_9BACT</name>
<dbReference type="RefSeq" id="WP_394828434.1">
    <property type="nucleotide sequence ID" value="NZ_CP089984.1"/>
</dbReference>
<feature type="compositionally biased region" description="Basic and acidic residues" evidence="1">
    <location>
        <begin position="37"/>
        <end position="51"/>
    </location>
</feature>